<protein>
    <submittedName>
        <fullName evidence="1">Uncharacterized protein</fullName>
    </submittedName>
</protein>
<gene>
    <name evidence="1" type="ORF">H9636_08675</name>
</gene>
<organism evidence="1 2">
    <name type="scientific">Ureibacillus galli</name>
    <dbReference type="NCBI Taxonomy" id="2762222"/>
    <lineage>
        <taxon>Bacteria</taxon>
        <taxon>Bacillati</taxon>
        <taxon>Bacillota</taxon>
        <taxon>Bacilli</taxon>
        <taxon>Bacillales</taxon>
        <taxon>Caryophanaceae</taxon>
        <taxon>Ureibacillus</taxon>
    </lineage>
</organism>
<dbReference type="Proteomes" id="UP000640930">
    <property type="component" value="Unassembled WGS sequence"/>
</dbReference>
<evidence type="ECO:0000313" key="2">
    <source>
        <dbReference type="Proteomes" id="UP000640930"/>
    </source>
</evidence>
<name>A0ABR8XBW8_9BACL</name>
<accession>A0ABR8XBW8</accession>
<keyword evidence="2" id="KW-1185">Reference proteome</keyword>
<dbReference type="RefSeq" id="WP_191707225.1">
    <property type="nucleotide sequence ID" value="NZ_JACSQA010000010.1"/>
</dbReference>
<sequence length="290" mass="32697">MSVNLKEKREIQNFVELLAFSTVSSFYPTAVLKYANATSLESVFEYLLRLVEEGELKLKWELKCSNEELICARKIIKVDNKEDIIDNEFNCDICGNTFLASYYNLFPTFEITPEYRELVRGDFKKKQDLRLDKGKFRGKIREVAQVVAKDGISGNIPYGDLPPQIQVNIDKVLQQIVMSGDGFLNNEGRTIHIGGNVNGNPNLNNGDDVVQVNQVKSDESDKLFAELLKEISEKSNESNKAQLEYFAEKLKEAYEKNDTEEGSKMVKFIQGSLGNIGSLASIASFFGMTL</sequence>
<dbReference type="EMBL" id="JACSQA010000010">
    <property type="protein sequence ID" value="MBD8026731.1"/>
    <property type="molecule type" value="Genomic_DNA"/>
</dbReference>
<evidence type="ECO:0000313" key="1">
    <source>
        <dbReference type="EMBL" id="MBD8026731.1"/>
    </source>
</evidence>
<proteinExistence type="predicted"/>
<reference evidence="1 2" key="1">
    <citation type="submission" date="2020-08" db="EMBL/GenBank/DDBJ databases">
        <title>A Genomic Blueprint of the Chicken Gut Microbiome.</title>
        <authorList>
            <person name="Gilroy R."/>
            <person name="Ravi A."/>
            <person name="Getino M."/>
            <person name="Pursley I."/>
            <person name="Horton D.L."/>
            <person name="Alikhan N.-F."/>
            <person name="Baker D."/>
            <person name="Gharbi K."/>
            <person name="Hall N."/>
            <person name="Watson M."/>
            <person name="Adriaenssens E.M."/>
            <person name="Foster-Nyarko E."/>
            <person name="Jarju S."/>
            <person name="Secka A."/>
            <person name="Antonio M."/>
            <person name="Oren A."/>
            <person name="Chaudhuri R."/>
            <person name="La Ragione R.M."/>
            <person name="Hildebrand F."/>
            <person name="Pallen M.J."/>
        </authorList>
    </citation>
    <scope>NUCLEOTIDE SEQUENCE [LARGE SCALE GENOMIC DNA]</scope>
    <source>
        <strain evidence="1 2">Re31</strain>
    </source>
</reference>
<comment type="caution">
    <text evidence="1">The sequence shown here is derived from an EMBL/GenBank/DDBJ whole genome shotgun (WGS) entry which is preliminary data.</text>
</comment>